<organism evidence="1 2">
    <name type="scientific">Crocuta crocuta</name>
    <name type="common">Spotted hyena</name>
    <dbReference type="NCBI Taxonomy" id="9678"/>
    <lineage>
        <taxon>Eukaryota</taxon>
        <taxon>Metazoa</taxon>
        <taxon>Chordata</taxon>
        <taxon>Craniata</taxon>
        <taxon>Vertebrata</taxon>
        <taxon>Euteleostomi</taxon>
        <taxon>Mammalia</taxon>
        <taxon>Eutheria</taxon>
        <taxon>Laurasiatheria</taxon>
        <taxon>Carnivora</taxon>
        <taxon>Feliformia</taxon>
        <taxon>Hyaenidae</taxon>
        <taxon>Crocuta</taxon>
    </lineage>
</organism>
<proteinExistence type="predicted"/>
<feature type="non-terminal residue" evidence="1">
    <location>
        <position position="1"/>
    </location>
</feature>
<accession>A0A6G1A5J7</accession>
<keyword evidence="2" id="KW-1185">Reference proteome</keyword>
<comment type="caution">
    <text evidence="1">The sequence shown here is derived from an EMBL/GenBank/DDBJ whole genome shotgun (WGS) entry which is preliminary data.</text>
</comment>
<sequence>LYPSNCQKLKMSNNTCCQQGCGGKCALTYWSCKAFQPFWKAIWHYLLKIHIPLDPRILLLGIYSIKIKVLICKDMCARMFIAGLFVAAKNWKHGEWPLIREWLK</sequence>
<reference evidence="1 2" key="1">
    <citation type="submission" date="2019-11" db="EMBL/GenBank/DDBJ databases">
        <authorList>
            <person name="Yang C."/>
            <person name="Li F."/>
        </authorList>
    </citation>
    <scope>NUCLEOTIDE SEQUENCE [LARGE SCALE GENOMIC DNA]</scope>
    <source>
        <strain evidence="1">KB4526</strain>
        <tissue evidence="1">Muscle</tissue>
    </source>
</reference>
<dbReference type="EMBL" id="VOAJ01024668">
    <property type="protein sequence ID" value="KAF0870847.1"/>
    <property type="molecule type" value="Genomic_DNA"/>
</dbReference>
<gene>
    <name evidence="1" type="ORF">FOF47_R05914</name>
</gene>
<feature type="non-terminal residue" evidence="1">
    <location>
        <position position="104"/>
    </location>
</feature>
<protein>
    <submittedName>
        <fullName evidence="1">LORF2 protein</fullName>
    </submittedName>
</protein>
<dbReference type="Proteomes" id="UP000475037">
    <property type="component" value="Unassembled WGS sequence"/>
</dbReference>
<evidence type="ECO:0000313" key="1">
    <source>
        <dbReference type="EMBL" id="KAF0870847.1"/>
    </source>
</evidence>
<dbReference type="AlphaFoldDB" id="A0A6G1A5J7"/>
<evidence type="ECO:0000313" key="2">
    <source>
        <dbReference type="Proteomes" id="UP000475037"/>
    </source>
</evidence>
<name>A0A6G1A5J7_CROCR</name>